<comment type="caution">
    <text evidence="2">The sequence shown here is derived from an EMBL/GenBank/DDBJ whole genome shotgun (WGS) entry which is preliminary data.</text>
</comment>
<accession>A0A8S3YU11</accession>
<dbReference type="OrthoDB" id="5399138at2759"/>
<proteinExistence type="predicted"/>
<dbReference type="AlphaFoldDB" id="A0A8S3YU11"/>
<evidence type="ECO:0000313" key="3">
    <source>
        <dbReference type="Proteomes" id="UP000678393"/>
    </source>
</evidence>
<sequence length="84" mass="9309">MFNPRPLQGASPSLTLRPSAERSPAKFCENGRVYITDPTTGQNVCLCQLENHSAHSFQSHPALRGLRGLPSRPSFGDMHNYQTQ</sequence>
<name>A0A8S3YU11_9EUPU</name>
<reference evidence="2" key="1">
    <citation type="submission" date="2021-04" db="EMBL/GenBank/DDBJ databases">
        <authorList>
            <consortium name="Molecular Ecology Group"/>
        </authorList>
    </citation>
    <scope>NUCLEOTIDE SEQUENCE</scope>
</reference>
<evidence type="ECO:0000256" key="1">
    <source>
        <dbReference type="SAM" id="MobiDB-lite"/>
    </source>
</evidence>
<organism evidence="2 3">
    <name type="scientific">Candidula unifasciata</name>
    <dbReference type="NCBI Taxonomy" id="100452"/>
    <lineage>
        <taxon>Eukaryota</taxon>
        <taxon>Metazoa</taxon>
        <taxon>Spiralia</taxon>
        <taxon>Lophotrochozoa</taxon>
        <taxon>Mollusca</taxon>
        <taxon>Gastropoda</taxon>
        <taxon>Heterobranchia</taxon>
        <taxon>Euthyneura</taxon>
        <taxon>Panpulmonata</taxon>
        <taxon>Eupulmonata</taxon>
        <taxon>Stylommatophora</taxon>
        <taxon>Helicina</taxon>
        <taxon>Helicoidea</taxon>
        <taxon>Geomitridae</taxon>
        <taxon>Candidula</taxon>
    </lineage>
</organism>
<feature type="region of interest" description="Disordered" evidence="1">
    <location>
        <begin position="63"/>
        <end position="84"/>
    </location>
</feature>
<evidence type="ECO:0000313" key="2">
    <source>
        <dbReference type="EMBL" id="CAG5119738.1"/>
    </source>
</evidence>
<dbReference type="EMBL" id="CAJHNH020000768">
    <property type="protein sequence ID" value="CAG5119738.1"/>
    <property type="molecule type" value="Genomic_DNA"/>
</dbReference>
<protein>
    <submittedName>
        <fullName evidence="2">Uncharacterized protein</fullName>
    </submittedName>
</protein>
<keyword evidence="3" id="KW-1185">Reference proteome</keyword>
<feature type="non-terminal residue" evidence="2">
    <location>
        <position position="1"/>
    </location>
</feature>
<gene>
    <name evidence="2" type="ORF">CUNI_LOCUS5296</name>
</gene>
<dbReference type="Proteomes" id="UP000678393">
    <property type="component" value="Unassembled WGS sequence"/>
</dbReference>
<feature type="region of interest" description="Disordered" evidence="1">
    <location>
        <begin position="1"/>
        <end position="22"/>
    </location>
</feature>